<keyword evidence="3" id="KW-1185">Reference proteome</keyword>
<proteinExistence type="predicted"/>
<feature type="compositionally biased region" description="Basic and acidic residues" evidence="1">
    <location>
        <begin position="25"/>
        <end position="34"/>
    </location>
</feature>
<feature type="compositionally biased region" description="Basic and acidic residues" evidence="1">
    <location>
        <begin position="43"/>
        <end position="59"/>
    </location>
</feature>
<name>A0A3P3RLI5_9EURY</name>
<feature type="region of interest" description="Disordered" evidence="1">
    <location>
        <begin position="18"/>
        <end position="59"/>
    </location>
</feature>
<dbReference type="AlphaFoldDB" id="A0A3P3RLI5"/>
<sequence length="59" mass="6785">MHRNITEQGRIVCSDTHPKRCRLGWSDDRPREQFSADSTPPSGEKRRDNNASVGRDFDV</sequence>
<comment type="caution">
    <text evidence="2">The sequence shown here is derived from an EMBL/GenBank/DDBJ whole genome shotgun (WGS) entry which is preliminary data.</text>
</comment>
<evidence type="ECO:0000256" key="1">
    <source>
        <dbReference type="SAM" id="MobiDB-lite"/>
    </source>
</evidence>
<dbReference type="RefSeq" id="WP_124953625.1">
    <property type="nucleotide sequence ID" value="NZ_RRCH01000003.1"/>
</dbReference>
<dbReference type="Proteomes" id="UP000282322">
    <property type="component" value="Unassembled WGS sequence"/>
</dbReference>
<protein>
    <submittedName>
        <fullName evidence="2">Uncharacterized protein</fullName>
    </submittedName>
</protein>
<dbReference type="EMBL" id="RRCH01000003">
    <property type="protein sequence ID" value="RRJ33758.1"/>
    <property type="molecule type" value="Genomic_DNA"/>
</dbReference>
<evidence type="ECO:0000313" key="2">
    <source>
        <dbReference type="EMBL" id="RRJ33758.1"/>
    </source>
</evidence>
<gene>
    <name evidence="2" type="ORF">EIK79_02915</name>
</gene>
<evidence type="ECO:0000313" key="3">
    <source>
        <dbReference type="Proteomes" id="UP000282322"/>
    </source>
</evidence>
<reference evidence="2 3" key="1">
    <citation type="submission" date="2018-11" db="EMBL/GenBank/DDBJ databases">
        <title>Taxonoimc description of Halomarina strain SPP-AMP-1.</title>
        <authorList>
            <person name="Pal Y."/>
            <person name="Srinivasana K."/>
            <person name="Verma A."/>
            <person name="Kumar P."/>
        </authorList>
    </citation>
    <scope>NUCLEOTIDE SEQUENCE [LARGE SCALE GENOMIC DNA]</scope>
    <source>
        <strain evidence="2 3">SPP-AMP-1</strain>
    </source>
</reference>
<organism evidence="2 3">
    <name type="scientific">Halocatena pleomorpha</name>
    <dbReference type="NCBI Taxonomy" id="1785090"/>
    <lineage>
        <taxon>Archaea</taxon>
        <taxon>Methanobacteriati</taxon>
        <taxon>Methanobacteriota</taxon>
        <taxon>Stenosarchaea group</taxon>
        <taxon>Halobacteria</taxon>
        <taxon>Halobacteriales</taxon>
        <taxon>Natronomonadaceae</taxon>
        <taxon>Halocatena</taxon>
    </lineage>
</organism>
<accession>A0A3P3RLI5</accession>